<reference evidence="2 3" key="1">
    <citation type="journal article" date="2015" name="Genome Biol. Evol.">
        <title>The genome of winter moth (Operophtera brumata) provides a genomic perspective on sexual dimorphism and phenology.</title>
        <authorList>
            <person name="Derks M.F."/>
            <person name="Smit S."/>
            <person name="Salis L."/>
            <person name="Schijlen E."/>
            <person name="Bossers A."/>
            <person name="Mateman C."/>
            <person name="Pijl A.S."/>
            <person name="de Ridder D."/>
            <person name="Groenen M.A."/>
            <person name="Visser M.E."/>
            <person name="Megens H.J."/>
        </authorList>
    </citation>
    <scope>NUCLEOTIDE SEQUENCE [LARGE SCALE GENOMIC DNA]</scope>
    <source>
        <strain evidence="2">WM2013NL</strain>
        <tissue evidence="2">Head and thorax</tissue>
    </source>
</reference>
<dbReference type="STRING" id="104452.A0A0L7KVD6"/>
<keyword evidence="3" id="KW-1185">Reference proteome</keyword>
<protein>
    <submittedName>
        <fullName evidence="2">Uncharacterized protein</fullName>
    </submittedName>
</protein>
<proteinExistence type="predicted"/>
<name>A0A0L7KVD6_OPEBR</name>
<gene>
    <name evidence="2" type="ORF">OBRU01_16572</name>
</gene>
<dbReference type="AlphaFoldDB" id="A0A0L7KVD6"/>
<accession>A0A0L7KVD6</accession>
<dbReference type="InterPro" id="IPR051291">
    <property type="entry name" value="CIMAP"/>
</dbReference>
<feature type="region of interest" description="Disordered" evidence="1">
    <location>
        <begin position="178"/>
        <end position="199"/>
    </location>
</feature>
<organism evidence="2 3">
    <name type="scientific">Operophtera brumata</name>
    <name type="common">Winter moth</name>
    <name type="synonym">Phalaena brumata</name>
    <dbReference type="NCBI Taxonomy" id="104452"/>
    <lineage>
        <taxon>Eukaryota</taxon>
        <taxon>Metazoa</taxon>
        <taxon>Ecdysozoa</taxon>
        <taxon>Arthropoda</taxon>
        <taxon>Hexapoda</taxon>
        <taxon>Insecta</taxon>
        <taxon>Pterygota</taxon>
        <taxon>Neoptera</taxon>
        <taxon>Endopterygota</taxon>
        <taxon>Lepidoptera</taxon>
        <taxon>Glossata</taxon>
        <taxon>Ditrysia</taxon>
        <taxon>Geometroidea</taxon>
        <taxon>Geometridae</taxon>
        <taxon>Larentiinae</taxon>
        <taxon>Operophtera</taxon>
    </lineage>
</organism>
<dbReference type="EMBL" id="JTDY01005231">
    <property type="protein sequence ID" value="KOB67227.1"/>
    <property type="molecule type" value="Genomic_DNA"/>
</dbReference>
<dbReference type="PANTHER" id="PTHR21580">
    <property type="entry name" value="SHIPPO-1-RELATED"/>
    <property type="match status" value="1"/>
</dbReference>
<evidence type="ECO:0000313" key="2">
    <source>
        <dbReference type="EMBL" id="KOB67227.1"/>
    </source>
</evidence>
<comment type="caution">
    <text evidence="2">The sequence shown here is derived from an EMBL/GenBank/DDBJ whole genome shotgun (WGS) entry which is preliminary data.</text>
</comment>
<sequence>MTLRLGIEDRILPPPRRPLLDHGASQNDESSKLKLNKAPFLSKCPRNTQICPRLWTHAIYYADFPPKIQNCASMMSKHPRFPYEPLSKEDLEAIACRCRFQNVCECSSGEIEPTFVCQGKVPRRLFKGHPPKSSTGEELFSADGSQKKNDQCPPFYDIRVDESTDYYQGCKWSRWTSKRSTKEPEHSPGPADYSLERERTHAEDCAEKVRFHRRKRSKQPRFIEMVQQRDILEGRPGPATYSPNLPAGAGSNMQFLGSKADRFTVSATQHPGPADHWIQREFDLPIRPLQPCHARLPEPSCFGVKAKRFKPRKEEGASPATYNLGCKECFMMHCPTVPFGSSRARFKDEVKISAAAVKPLKDKSTNDTECIRATPTWEFRSKTIRIKPLQKKLYEQSPADFPQQNCKVERPRKFQYTAPFFSSEGRFQPWNDWMPIFGKYETPGPCYYNLEKLKCYPAVSRGPLVRTHRFPSVTFDTPAPNEYKVGGGLETVLGTHNQKLKQNIDTQHKFIWEPRVEPEKLSCLKKESLLLHKSIALLDAENITDAKANTDAHEKLIDNYQLKPKLLRWFLYNHPTPTCV</sequence>
<evidence type="ECO:0000313" key="3">
    <source>
        <dbReference type="Proteomes" id="UP000037510"/>
    </source>
</evidence>
<dbReference type="PANTHER" id="PTHR21580:SF28">
    <property type="entry name" value="BOREALIN N-TERMINAL DOMAIN-CONTAINING PROTEIN-RELATED"/>
    <property type="match status" value="1"/>
</dbReference>
<dbReference type="Proteomes" id="UP000037510">
    <property type="component" value="Unassembled WGS sequence"/>
</dbReference>
<evidence type="ECO:0000256" key="1">
    <source>
        <dbReference type="SAM" id="MobiDB-lite"/>
    </source>
</evidence>